<feature type="signal peptide" evidence="2">
    <location>
        <begin position="1"/>
        <end position="18"/>
    </location>
</feature>
<dbReference type="Pfam" id="PF02927">
    <property type="entry name" value="CelD_N"/>
    <property type="match status" value="1"/>
</dbReference>
<feature type="domain" description="Cellulase Ig-like" evidence="3">
    <location>
        <begin position="28"/>
        <end position="78"/>
    </location>
</feature>
<dbReference type="CDD" id="cd02850">
    <property type="entry name" value="E_set_Cellulase_N"/>
    <property type="match status" value="1"/>
</dbReference>
<comment type="caution">
    <text evidence="4">The sequence shown here is derived from an EMBL/GenBank/DDBJ whole genome shotgun (WGS) entry which is preliminary data.</text>
</comment>
<evidence type="ECO:0000256" key="1">
    <source>
        <dbReference type="ARBA" id="ARBA00007072"/>
    </source>
</evidence>
<name>A0ABP8HSE6_9BACT</name>
<dbReference type="EMBL" id="BAABGY010000018">
    <property type="protein sequence ID" value="GAA4343601.1"/>
    <property type="molecule type" value="Genomic_DNA"/>
</dbReference>
<keyword evidence="2" id="KW-0732">Signal</keyword>
<comment type="similarity">
    <text evidence="1">Belongs to the glycosyl hydrolase 9 (cellulase E) family.</text>
</comment>
<proteinExistence type="inferred from homology"/>
<dbReference type="Proteomes" id="UP001501725">
    <property type="component" value="Unassembled WGS sequence"/>
</dbReference>
<accession>A0ABP8HSE6</accession>
<evidence type="ECO:0000313" key="4">
    <source>
        <dbReference type="EMBL" id="GAA4343601.1"/>
    </source>
</evidence>
<dbReference type="SUPFAM" id="SSF81296">
    <property type="entry name" value="E set domains"/>
    <property type="match status" value="1"/>
</dbReference>
<protein>
    <recommendedName>
        <fullName evidence="3">Cellulase Ig-like domain-containing protein</fullName>
    </recommendedName>
</protein>
<dbReference type="RefSeq" id="WP_345258143.1">
    <property type="nucleotide sequence ID" value="NZ_BAABGY010000018.1"/>
</dbReference>
<gene>
    <name evidence="4" type="ORF">GCM10023184_43950</name>
</gene>
<evidence type="ECO:0000256" key="2">
    <source>
        <dbReference type="SAM" id="SignalP"/>
    </source>
</evidence>
<dbReference type="Gene3D" id="2.60.40.10">
    <property type="entry name" value="Immunoglobulins"/>
    <property type="match status" value="1"/>
</dbReference>
<dbReference type="InterPro" id="IPR004197">
    <property type="entry name" value="Cellulase_Ig-like"/>
</dbReference>
<feature type="chain" id="PRO_5046178833" description="Cellulase Ig-like domain-containing protein" evidence="2">
    <location>
        <begin position="19"/>
        <end position="582"/>
    </location>
</feature>
<sequence>MRPLFCSILLGFASVSVAQDPLPAAGSASPIAVNQVGYLTDGPKRFTSPLLKTGAFSIQTVKGNKTVYKGAINNHLGDFSGFKPANGAGEYSINIKGQKGTSFPFSIERNLYQEQFWQPAINFMIDCRSVVGTHPSAYGGCPWRDGTYYSYEVPSLLWLYAADPVFMEGMPRQINWQEDKQRVLSPEFRYDEKNPQSEDVMEAVTRYYTELEPPADKAPDAVKLIHWGLGFYLMKPYTKDPSQDILPKQIHGQVVAQFAHFLYAWDKLKLNRWIARSFYDKCLDFVLTHWKASGGLAIDPNWSTSTYSEPIKTDSGWVLKILHPYKGRHVPGHSILPNLYMYQVTKNRFPVLARDFINAAKNQTRWIIDSLDWNIPGATKGQRGGEFKTIVNLVWFLKNMPDQAPGELQHKIEEWAQVVVSRSDNMWDFRRYDLVDHWTIPEMNETGNLAGFPACALAAASVLKEGTLKSRLTEIAYAHIDNLFGRNPKMAAAANRPHKGYPLVENGWPIHYKPDVCARLELCRGGLDASPGTEMYPYNPQGKFRHPEGWIIWNASWNVSLAFLQTSRPAHENKNGADAAYR</sequence>
<reference evidence="5" key="1">
    <citation type="journal article" date="2019" name="Int. J. Syst. Evol. Microbiol.">
        <title>The Global Catalogue of Microorganisms (GCM) 10K type strain sequencing project: providing services to taxonomists for standard genome sequencing and annotation.</title>
        <authorList>
            <consortium name="The Broad Institute Genomics Platform"/>
            <consortium name="The Broad Institute Genome Sequencing Center for Infectious Disease"/>
            <person name="Wu L."/>
            <person name="Ma J."/>
        </authorList>
    </citation>
    <scope>NUCLEOTIDE SEQUENCE [LARGE SCALE GENOMIC DNA]</scope>
    <source>
        <strain evidence="5">JCM 17919</strain>
    </source>
</reference>
<evidence type="ECO:0000259" key="3">
    <source>
        <dbReference type="Pfam" id="PF02927"/>
    </source>
</evidence>
<dbReference type="InterPro" id="IPR013783">
    <property type="entry name" value="Ig-like_fold"/>
</dbReference>
<organism evidence="4 5">
    <name type="scientific">Flaviaesturariibacter amylovorans</name>
    <dbReference type="NCBI Taxonomy" id="1084520"/>
    <lineage>
        <taxon>Bacteria</taxon>
        <taxon>Pseudomonadati</taxon>
        <taxon>Bacteroidota</taxon>
        <taxon>Chitinophagia</taxon>
        <taxon>Chitinophagales</taxon>
        <taxon>Chitinophagaceae</taxon>
        <taxon>Flaviaestuariibacter</taxon>
    </lineage>
</organism>
<dbReference type="InterPro" id="IPR014756">
    <property type="entry name" value="Ig_E-set"/>
</dbReference>
<keyword evidence="5" id="KW-1185">Reference proteome</keyword>
<evidence type="ECO:0000313" key="5">
    <source>
        <dbReference type="Proteomes" id="UP001501725"/>
    </source>
</evidence>